<evidence type="ECO:0000256" key="6">
    <source>
        <dbReference type="ARBA" id="ARBA00022679"/>
    </source>
</evidence>
<evidence type="ECO:0000313" key="10">
    <source>
        <dbReference type="EMBL" id="KIK28277.1"/>
    </source>
</evidence>
<keyword evidence="5" id="KW-0489">Methyltransferase</keyword>
<proteinExistence type="inferred from homology"/>
<evidence type="ECO:0000256" key="4">
    <source>
        <dbReference type="ARBA" id="ARBA00022490"/>
    </source>
</evidence>
<dbReference type="OrthoDB" id="1723750at2759"/>
<evidence type="ECO:0000256" key="2">
    <source>
        <dbReference type="ARBA" id="ARBA00004496"/>
    </source>
</evidence>
<reference evidence="11" key="2">
    <citation type="submission" date="2015-01" db="EMBL/GenBank/DDBJ databases">
        <title>Evolutionary Origins and Diversification of the Mycorrhizal Mutualists.</title>
        <authorList>
            <consortium name="DOE Joint Genome Institute"/>
            <consortium name="Mycorrhizal Genomics Consortium"/>
            <person name="Kohler A."/>
            <person name="Kuo A."/>
            <person name="Nagy L.G."/>
            <person name="Floudas D."/>
            <person name="Copeland A."/>
            <person name="Barry K.W."/>
            <person name="Cichocki N."/>
            <person name="Veneault-Fourrey C."/>
            <person name="LaButti K."/>
            <person name="Lindquist E.A."/>
            <person name="Lipzen A."/>
            <person name="Lundell T."/>
            <person name="Morin E."/>
            <person name="Murat C."/>
            <person name="Riley R."/>
            <person name="Ohm R."/>
            <person name="Sun H."/>
            <person name="Tunlid A."/>
            <person name="Henrissat B."/>
            <person name="Grigoriev I.V."/>
            <person name="Hibbett D.S."/>
            <person name="Martin F."/>
        </authorList>
    </citation>
    <scope>NUCLEOTIDE SEQUENCE [LARGE SCALE GENOMIC DNA]</scope>
    <source>
        <strain evidence="11">441</strain>
    </source>
</reference>
<dbReference type="Proteomes" id="UP000054018">
    <property type="component" value="Unassembled WGS sequence"/>
</dbReference>
<organism evidence="10 11">
    <name type="scientific">Pisolithus microcarpus 441</name>
    <dbReference type="NCBI Taxonomy" id="765257"/>
    <lineage>
        <taxon>Eukaryota</taxon>
        <taxon>Fungi</taxon>
        <taxon>Dikarya</taxon>
        <taxon>Basidiomycota</taxon>
        <taxon>Agaricomycotina</taxon>
        <taxon>Agaricomycetes</taxon>
        <taxon>Agaricomycetidae</taxon>
        <taxon>Boletales</taxon>
        <taxon>Sclerodermatineae</taxon>
        <taxon>Pisolithaceae</taxon>
        <taxon>Pisolithus</taxon>
    </lineage>
</organism>
<evidence type="ECO:0000256" key="7">
    <source>
        <dbReference type="ARBA" id="ARBA00022691"/>
    </source>
</evidence>
<dbReference type="PANTHER" id="PTHR14614:SF39">
    <property type="entry name" value="HISTIDINE PROTEIN METHYLTRANSFERASE 1 HOMOLOG"/>
    <property type="match status" value="1"/>
</dbReference>
<dbReference type="InterPro" id="IPR019410">
    <property type="entry name" value="Methyltransf_16"/>
</dbReference>
<dbReference type="GO" id="GO:0005737">
    <property type="term" value="C:cytoplasm"/>
    <property type="evidence" value="ECO:0007669"/>
    <property type="project" value="UniProtKB-SubCell"/>
</dbReference>
<dbReference type="GO" id="GO:0032259">
    <property type="term" value="P:methylation"/>
    <property type="evidence" value="ECO:0007669"/>
    <property type="project" value="UniProtKB-KW"/>
</dbReference>
<dbReference type="GO" id="GO:0018064">
    <property type="term" value="F:protein-L-histidine N-tele-methyltransferase activity"/>
    <property type="evidence" value="ECO:0007669"/>
    <property type="project" value="UniProtKB-EC"/>
</dbReference>
<accession>A0A0D0A1E7</accession>
<sequence length="325" mass="36068">MAWETETASRPFSELSLDRMLETLPSKISHSPLTVPLSNGSTLTIPRRDLFDARFQLISQGTGDVESAESVELMSALQFLDNPSDLVPFIYEGGLKTWECSLDLAAYLSGINYGAKCTKTRILELGCGTTVPTLCILHDIFSSPPIEEREIHVHLQDYNASVLQLITIPNIILTWYHSSAAETCRSGELEDRVESTLSITPQLLDSFRKSLETYRIHIRLFSGSWENFDIGITGGSYNLVLTAETIYRLDSLPSLVRLMRSACLSDDHSGEYLCLVAAKAVYFGVGGGVAEFTQCVEATNQEARVETVLEKKSGVIRKVMSVRWL</sequence>
<dbReference type="AlphaFoldDB" id="A0A0D0A1E7"/>
<comment type="similarity">
    <text evidence="9">Belongs to the methyltransferase superfamily. METTL18 family.</text>
</comment>
<keyword evidence="6" id="KW-0808">Transferase</keyword>
<dbReference type="InterPro" id="IPR029063">
    <property type="entry name" value="SAM-dependent_MTases_sf"/>
</dbReference>
<keyword evidence="7" id="KW-0949">S-adenosyl-L-methionine</keyword>
<keyword evidence="8" id="KW-0539">Nucleus</keyword>
<dbReference type="PANTHER" id="PTHR14614">
    <property type="entry name" value="HEPATOCELLULAR CARCINOMA-ASSOCIATED ANTIGEN"/>
    <property type="match status" value="1"/>
</dbReference>
<dbReference type="Gene3D" id="3.40.50.150">
    <property type="entry name" value="Vaccinia Virus protein VP39"/>
    <property type="match status" value="1"/>
</dbReference>
<dbReference type="STRING" id="765257.A0A0D0A1E7"/>
<reference evidence="10 11" key="1">
    <citation type="submission" date="2014-04" db="EMBL/GenBank/DDBJ databases">
        <authorList>
            <consortium name="DOE Joint Genome Institute"/>
            <person name="Kuo A."/>
            <person name="Kohler A."/>
            <person name="Costa M.D."/>
            <person name="Nagy L.G."/>
            <person name="Floudas D."/>
            <person name="Copeland A."/>
            <person name="Barry K.W."/>
            <person name="Cichocki N."/>
            <person name="Veneault-Fourrey C."/>
            <person name="LaButti K."/>
            <person name="Lindquist E.A."/>
            <person name="Lipzen A."/>
            <person name="Lundell T."/>
            <person name="Morin E."/>
            <person name="Murat C."/>
            <person name="Sun H."/>
            <person name="Tunlid A."/>
            <person name="Henrissat B."/>
            <person name="Grigoriev I.V."/>
            <person name="Hibbett D.S."/>
            <person name="Martin F."/>
            <person name="Nordberg H.P."/>
            <person name="Cantor M.N."/>
            <person name="Hua S.X."/>
        </authorList>
    </citation>
    <scope>NUCLEOTIDE SEQUENCE [LARGE SCALE GENOMIC DNA]</scope>
    <source>
        <strain evidence="10 11">441</strain>
    </source>
</reference>
<dbReference type="EC" id="2.1.1.85" evidence="3"/>
<evidence type="ECO:0000256" key="5">
    <source>
        <dbReference type="ARBA" id="ARBA00022603"/>
    </source>
</evidence>
<evidence type="ECO:0000313" key="11">
    <source>
        <dbReference type="Proteomes" id="UP000054018"/>
    </source>
</evidence>
<gene>
    <name evidence="10" type="ORF">PISMIDRAFT_673968</name>
</gene>
<comment type="subcellular location">
    <subcellularLocation>
        <location evidence="2">Cytoplasm</location>
    </subcellularLocation>
    <subcellularLocation>
        <location evidence="1">Nucleus</location>
    </subcellularLocation>
</comment>
<keyword evidence="11" id="KW-1185">Reference proteome</keyword>
<evidence type="ECO:0000256" key="9">
    <source>
        <dbReference type="ARBA" id="ARBA00038126"/>
    </source>
</evidence>
<name>A0A0D0A1E7_9AGAM</name>
<dbReference type="HOGENOM" id="CLU_038704_1_1_1"/>
<dbReference type="EMBL" id="KN833693">
    <property type="protein sequence ID" value="KIK28277.1"/>
    <property type="molecule type" value="Genomic_DNA"/>
</dbReference>
<evidence type="ECO:0000256" key="3">
    <source>
        <dbReference type="ARBA" id="ARBA00012533"/>
    </source>
</evidence>
<keyword evidence="4" id="KW-0963">Cytoplasm</keyword>
<protein>
    <recommendedName>
        <fullName evidence="3">protein-histidine N-methyltransferase</fullName>
        <ecNumber evidence="3">2.1.1.85</ecNumber>
    </recommendedName>
</protein>
<dbReference type="GO" id="GO:0005634">
    <property type="term" value="C:nucleus"/>
    <property type="evidence" value="ECO:0007669"/>
    <property type="project" value="UniProtKB-SubCell"/>
</dbReference>
<evidence type="ECO:0000256" key="8">
    <source>
        <dbReference type="ARBA" id="ARBA00023242"/>
    </source>
</evidence>
<evidence type="ECO:0000256" key="1">
    <source>
        <dbReference type="ARBA" id="ARBA00004123"/>
    </source>
</evidence>